<feature type="signal peptide" evidence="1">
    <location>
        <begin position="1"/>
        <end position="16"/>
    </location>
</feature>
<feature type="chain" id="PRO_5023840825" evidence="1">
    <location>
        <begin position="17"/>
        <end position="658"/>
    </location>
</feature>
<evidence type="ECO:0000313" key="2">
    <source>
        <dbReference type="EMBL" id="KAA6400072.1"/>
    </source>
</evidence>
<accession>A0A5J4WZV3</accession>
<sequence length="658" mass="73533">MKIAFLILFAVLLASQVPNKVRDPSYPTEDSEWGTCWKADIIQNDAYVSGKAGDDDDSDGSNNFDTHECGYGFDNSCRTIKYTLCKFAQNITSGQTFTAHLEGSPFFNEQKLNFSRVGRKFIIDGELGRSFIKHNDSVEIQFIYVNGSEVSFTSCYIQQEEKKETDQSRTIKQYKLYLEHQVFLMLESDVTKADLSHLRFQGVQLRGENSSCLSVDVSKTLQFNISFSNFYDVQINDSITSPVLAAPIYIYFGTSTQNYKQNKEEFEEEQRRINMIQNNKVKNANGFVAIQDIGISNCVGSQTGGILFDGHSKVNDFYIHGATFVTNKATVTIATQFGSSTSTMDNLSMNTESDFKVHLADNLYVSKKGNDATGNGTSKFPYALINTALKHTSPNAQRSNPPIIKITDGEYPSQYIFHEKGSVIIRGSQSNKVNLTNADDNFFGLLEIKGDMRLENMCLLRGNEEQDQETAPQQSDGSAKQEWPFISVVGTQEDFGIIGEATIERTIFQDLQTEKYPVIVVNVFDSCVVIDSKFTNLRTVNLGASVYGASIAEESSIQTLKEKSGLEDVALISVSTVTFICAFLGPDLEMTRCSFDNCSSQSAKYGYLNSSHLDDNDKQEYKRSIIPFLRHIQVISQMNFEVCFSIHGEIVHCGGRQT</sequence>
<evidence type="ECO:0000256" key="1">
    <source>
        <dbReference type="SAM" id="SignalP"/>
    </source>
</evidence>
<name>A0A5J4WZV3_9EUKA</name>
<dbReference type="SUPFAM" id="SSF51126">
    <property type="entry name" value="Pectin lyase-like"/>
    <property type="match status" value="1"/>
</dbReference>
<organism evidence="2 3">
    <name type="scientific">Streblomastix strix</name>
    <dbReference type="NCBI Taxonomy" id="222440"/>
    <lineage>
        <taxon>Eukaryota</taxon>
        <taxon>Metamonada</taxon>
        <taxon>Preaxostyla</taxon>
        <taxon>Oxymonadida</taxon>
        <taxon>Streblomastigidae</taxon>
        <taxon>Streblomastix</taxon>
    </lineage>
</organism>
<evidence type="ECO:0000313" key="3">
    <source>
        <dbReference type="Proteomes" id="UP000324800"/>
    </source>
</evidence>
<gene>
    <name evidence="2" type="ORF">EZS28_004404</name>
</gene>
<dbReference type="Proteomes" id="UP000324800">
    <property type="component" value="Unassembled WGS sequence"/>
</dbReference>
<protein>
    <submittedName>
        <fullName evidence="2">Uncharacterized protein</fullName>
    </submittedName>
</protein>
<comment type="caution">
    <text evidence="2">The sequence shown here is derived from an EMBL/GenBank/DDBJ whole genome shotgun (WGS) entry which is preliminary data.</text>
</comment>
<dbReference type="EMBL" id="SNRW01000627">
    <property type="protein sequence ID" value="KAA6400072.1"/>
    <property type="molecule type" value="Genomic_DNA"/>
</dbReference>
<dbReference type="AlphaFoldDB" id="A0A5J4WZV3"/>
<keyword evidence="1" id="KW-0732">Signal</keyword>
<proteinExistence type="predicted"/>
<dbReference type="InterPro" id="IPR011050">
    <property type="entry name" value="Pectin_lyase_fold/virulence"/>
</dbReference>
<reference evidence="2 3" key="1">
    <citation type="submission" date="2019-03" db="EMBL/GenBank/DDBJ databases">
        <title>Single cell metagenomics reveals metabolic interactions within the superorganism composed of flagellate Streblomastix strix and complex community of Bacteroidetes bacteria on its surface.</title>
        <authorList>
            <person name="Treitli S.C."/>
            <person name="Kolisko M."/>
            <person name="Husnik F."/>
            <person name="Keeling P."/>
            <person name="Hampl V."/>
        </authorList>
    </citation>
    <scope>NUCLEOTIDE SEQUENCE [LARGE SCALE GENOMIC DNA]</scope>
    <source>
        <strain evidence="2">ST1C</strain>
    </source>
</reference>